<sequence length="332" mass="34843">MHAAGEARAAASFTALATSQVFVHALKRDVQILLHSFALTWTWLDAQTGADAAPPVPLRCEYGALLVFERVWTRNQWHTLGTMLGSEPETRRALYTAAVRAFLDVVAAADHDAAVLHAVGAALAIYLLWAGQHGQVGAVGIDIGMYAAHTASLRALLALPERARGVLDAGTVAGRPPPSADVAHVVRVLVGHAPPPTPALRAPALTLHVPTAPTRLEATTMLLPRGQRAARPQPHGTVGVRTDAHVVHAPHRASADEAHHAIAHTLGIPGAAPRDGRSVRTADAVAALAGTQDAYVRARDALRGLMGDVPALRAERATLESALARLTTHLGD</sequence>
<gene>
    <name evidence="1" type="ORF">MOBT1_003206</name>
</gene>
<proteinExistence type="predicted"/>
<protein>
    <submittedName>
        <fullName evidence="1">Uncharacterized protein</fullName>
    </submittedName>
</protein>
<organism evidence="1 2">
    <name type="scientific">Malassezia obtusa</name>
    <dbReference type="NCBI Taxonomy" id="76774"/>
    <lineage>
        <taxon>Eukaryota</taxon>
        <taxon>Fungi</taxon>
        <taxon>Dikarya</taxon>
        <taxon>Basidiomycota</taxon>
        <taxon>Ustilaginomycotina</taxon>
        <taxon>Malasseziomycetes</taxon>
        <taxon>Malasseziales</taxon>
        <taxon>Malasseziaceae</taxon>
        <taxon>Malassezia</taxon>
    </lineage>
</organism>
<name>A0AAF0E321_9BASI</name>
<dbReference type="EMBL" id="CP119942">
    <property type="protein sequence ID" value="WFD04496.1"/>
    <property type="molecule type" value="Genomic_DNA"/>
</dbReference>
<evidence type="ECO:0000313" key="1">
    <source>
        <dbReference type="EMBL" id="WFD04496.1"/>
    </source>
</evidence>
<evidence type="ECO:0000313" key="2">
    <source>
        <dbReference type="Proteomes" id="UP001214603"/>
    </source>
</evidence>
<reference evidence="1" key="1">
    <citation type="submission" date="2023-03" db="EMBL/GenBank/DDBJ databases">
        <title>Mating type loci evolution in Malassezia.</title>
        <authorList>
            <person name="Coelho M.A."/>
        </authorList>
    </citation>
    <scope>NUCLEOTIDE SEQUENCE</scope>
    <source>
        <strain evidence="1">CBS 7876</strain>
    </source>
</reference>
<accession>A0AAF0E321</accession>
<dbReference type="Proteomes" id="UP001214603">
    <property type="component" value="Chromosome 9"/>
</dbReference>
<keyword evidence="2" id="KW-1185">Reference proteome</keyword>
<dbReference type="AlphaFoldDB" id="A0AAF0E321"/>